<dbReference type="Gene3D" id="3.40.50.1580">
    <property type="entry name" value="Nucleoside phosphorylase domain"/>
    <property type="match status" value="1"/>
</dbReference>
<accession>A0A8H4M3M7</accession>
<dbReference type="Gene3D" id="3.40.50.300">
    <property type="entry name" value="P-loop containing nucleotide triphosphate hydrolases"/>
    <property type="match status" value="1"/>
</dbReference>
<comment type="caution">
    <text evidence="6">The sequence shown here is derived from an EMBL/GenBank/DDBJ whole genome shotgun (WGS) entry which is preliminary data.</text>
</comment>
<dbReference type="Pfam" id="PF24883">
    <property type="entry name" value="NPHP3_N"/>
    <property type="match status" value="1"/>
</dbReference>
<dbReference type="InterPro" id="IPR053137">
    <property type="entry name" value="NLR-like"/>
</dbReference>
<evidence type="ECO:0000259" key="5">
    <source>
        <dbReference type="Pfam" id="PF24883"/>
    </source>
</evidence>
<dbReference type="InterPro" id="IPR027417">
    <property type="entry name" value="P-loop_NTPase"/>
</dbReference>
<evidence type="ECO:0000259" key="3">
    <source>
        <dbReference type="Pfam" id="PF01048"/>
    </source>
</evidence>
<dbReference type="AlphaFoldDB" id="A0A8H4M3M7"/>
<evidence type="ECO:0000313" key="6">
    <source>
        <dbReference type="EMBL" id="KAF4228069.1"/>
    </source>
</evidence>
<evidence type="ECO:0000259" key="4">
    <source>
        <dbReference type="Pfam" id="PF22939"/>
    </source>
</evidence>
<dbReference type="GO" id="GO:0009116">
    <property type="term" value="P:nucleoside metabolic process"/>
    <property type="evidence" value="ECO:0007669"/>
    <property type="project" value="InterPro"/>
</dbReference>
<gene>
    <name evidence="6" type="ORF">CNMCM6805_002455</name>
</gene>
<dbReference type="Pfam" id="PF01048">
    <property type="entry name" value="PNP_UDP_1"/>
    <property type="match status" value="1"/>
</dbReference>
<evidence type="ECO:0000256" key="2">
    <source>
        <dbReference type="PROSITE-ProRule" id="PRU00023"/>
    </source>
</evidence>
<dbReference type="Pfam" id="PF22939">
    <property type="entry name" value="WHD_GPIID"/>
    <property type="match status" value="1"/>
</dbReference>
<dbReference type="SMART" id="SM00248">
    <property type="entry name" value="ANK"/>
    <property type="match status" value="7"/>
</dbReference>
<dbReference type="GO" id="GO:0003824">
    <property type="term" value="F:catalytic activity"/>
    <property type="evidence" value="ECO:0007669"/>
    <property type="project" value="InterPro"/>
</dbReference>
<dbReference type="InterPro" id="IPR002110">
    <property type="entry name" value="Ankyrin_rpt"/>
</dbReference>
<dbReference type="InterPro" id="IPR054471">
    <property type="entry name" value="GPIID_WHD"/>
</dbReference>
<dbReference type="Proteomes" id="UP000653565">
    <property type="component" value="Unassembled WGS sequence"/>
</dbReference>
<dbReference type="SUPFAM" id="SSF52540">
    <property type="entry name" value="P-loop containing nucleoside triphosphate hydrolases"/>
    <property type="match status" value="1"/>
</dbReference>
<proteinExistence type="predicted"/>
<dbReference type="PROSITE" id="PS50297">
    <property type="entry name" value="ANK_REP_REGION"/>
    <property type="match status" value="3"/>
</dbReference>
<reference evidence="6" key="2">
    <citation type="submission" date="2020-04" db="EMBL/GenBank/DDBJ databases">
        <authorList>
            <person name="Santos R.A.C."/>
            <person name="Steenwyk J.L."/>
            <person name="Rivero-Menendez O."/>
            <person name="Mead M.E."/>
            <person name="Silva L.P."/>
            <person name="Bastos R.W."/>
            <person name="Alastruey-Izquierdo A."/>
            <person name="Goldman G.H."/>
            <person name="Rokas A."/>
        </authorList>
    </citation>
    <scope>NUCLEOTIDE SEQUENCE</scope>
    <source>
        <strain evidence="6">CNM-CM6805</strain>
    </source>
</reference>
<feature type="repeat" description="ANK" evidence="2">
    <location>
        <begin position="975"/>
        <end position="1007"/>
    </location>
</feature>
<dbReference type="EMBL" id="JAAAPX010000160">
    <property type="protein sequence ID" value="KAF4228069.1"/>
    <property type="molecule type" value="Genomic_DNA"/>
</dbReference>
<evidence type="ECO:0000313" key="7">
    <source>
        <dbReference type="Proteomes" id="UP000653565"/>
    </source>
</evidence>
<keyword evidence="1" id="KW-0677">Repeat</keyword>
<dbReference type="SUPFAM" id="SSF48403">
    <property type="entry name" value="Ankyrin repeat"/>
    <property type="match status" value="1"/>
</dbReference>
<sequence length="1183" mass="132704">MDVTSTNANDTGFNCPSPMPNAHNFTVGIICALPLEATAVAALFNKSFDVTQHRKMPGDENSYSMGVLGRYNVVLAHMPSVGKVAAATTPAGLRSSFPNIELAVVVGICGVVPHGNGRRNIHLGDVIISEGLIQYDMGRRLPGKRFLRKDSVSVKPRGQICGTLAKLQTQQNRARLEQKTREYAGTIRQKLGDETEYPGSAEDKLFNSSYPHKHGKHSNCETCKAGADLTEICESAIEMTCYQLQCEEREVVHRASSSVVSKPVIHFGLIGSGDTVMRSGEDRDSIAGRDQVIAFEMEGAGVWETFSSVLVIKGASDYADSHKSKRWQRYAARTAAAAARAVLDLWTPGMGLHYRVCIVILIEQIDQIMLYEMTSTLPAQYTERKDARLDLLRKLRTCPFRDRKDRNPNRAQGTCQWFVTHPLFTDWQQRESSIALWVSADPGCGKSVLVKYLVDSVLPTSMSRIVSYFFFKDEFDDQRTVAGALCCILYQIFDQKPDLLSDWVIDKADIEGEALFSSFNSLWDILVSVARSQYCVDIVCLLDAVDESDENGRDQLIKALCNLQYTAENFRLKFLVTSRPYSHVLRIFQCFNVSSIPVLHLSGEGEFETNSISQEIKHFTLANVEEISKGMELTGDEKKLLLERLVRVPNRTYLWVSLILDLVESEECIEKAGIDKATSCLPKTLEEAYGRILTKVRDTVKARKLLHIIVSAARPLTLNELDVAMSLSEDHRSYSDIDLKNESRVRRYIRDLCGLFVAVVDSKVYLLHQTAKEFLQNTSPKQHLQPDQKVHIWKQSLSIRESHRVLSRICIQFLLLRNLCDAYRRAKSLDSARGGLPHFLEYSATHWMIHFREAHETDDSLIDTVIGLCHPKREYCLTWLGIYWATTNTTLPVNFTTLMVASYFNLSDVAIRLMPNYRLWLNEMDDTHGRTALSWAAGRGSDSVIKILIQGSTVPELWGLLSDTRRSDINTRDRYGRTPLSYAAWNGHLSTVKLLLEANARTSWHDDIGATPLTYAICNEHQDVIKALLEDKPHLNPSVVRRDLLLAASSKGQEAVVHMLLGKHVDIECHDSRDGRTPLSQAARNGRVEVVKLLVQNGANLETRDKTGQTPLMRAAIQEDETVVDSLLANGACIDARDLQGLTALSLAVTRDNQGVVKLLLDRKETFELMSHYAESDPTTCSR</sequence>
<evidence type="ECO:0000256" key="1">
    <source>
        <dbReference type="ARBA" id="ARBA00022737"/>
    </source>
</evidence>
<reference evidence="6" key="1">
    <citation type="journal article" date="2020" name="bioRxiv">
        <title>Genomic and phenotypic heterogeneity of clinical isolates of the human pathogens Aspergillus fumigatus, Aspergillus lentulus and Aspergillus fumigatiaffinis.</title>
        <authorList>
            <person name="dos Santos R.A.C."/>
            <person name="Steenwyk J.L."/>
            <person name="Rivero-Menendez O."/>
            <person name="Mead M.E."/>
            <person name="Silva L.P."/>
            <person name="Bastos R.W."/>
            <person name="Alastruey-Izquierdo A."/>
            <person name="Goldman G.H."/>
            <person name="Rokas A."/>
        </authorList>
    </citation>
    <scope>NUCLEOTIDE SEQUENCE</scope>
    <source>
        <strain evidence="6">CNM-CM6805</strain>
    </source>
</reference>
<dbReference type="InterPro" id="IPR035994">
    <property type="entry name" value="Nucleoside_phosphorylase_sf"/>
</dbReference>
<organism evidence="6 7">
    <name type="scientific">Aspergillus fumigatiaffinis</name>
    <dbReference type="NCBI Taxonomy" id="340414"/>
    <lineage>
        <taxon>Eukaryota</taxon>
        <taxon>Fungi</taxon>
        <taxon>Dikarya</taxon>
        <taxon>Ascomycota</taxon>
        <taxon>Pezizomycotina</taxon>
        <taxon>Eurotiomycetes</taxon>
        <taxon>Eurotiomycetidae</taxon>
        <taxon>Eurotiales</taxon>
        <taxon>Aspergillaceae</taxon>
        <taxon>Aspergillus</taxon>
        <taxon>Aspergillus subgen. Fumigati</taxon>
    </lineage>
</organism>
<feature type="domain" description="GPI inositol-deacylase winged helix" evidence="4">
    <location>
        <begin position="693"/>
        <end position="778"/>
    </location>
</feature>
<dbReference type="InterPro" id="IPR000845">
    <property type="entry name" value="Nucleoside_phosphorylase_d"/>
</dbReference>
<feature type="domain" description="Nucleoside phosphorylase" evidence="3">
    <location>
        <begin position="26"/>
        <end position="321"/>
    </location>
</feature>
<dbReference type="InterPro" id="IPR036770">
    <property type="entry name" value="Ankyrin_rpt-contain_sf"/>
</dbReference>
<keyword evidence="7" id="KW-1185">Reference proteome</keyword>
<dbReference type="SUPFAM" id="SSF53167">
    <property type="entry name" value="Purine and uridine phosphorylases"/>
    <property type="match status" value="1"/>
</dbReference>
<feature type="repeat" description="ANK" evidence="2">
    <location>
        <begin position="1107"/>
        <end position="1139"/>
    </location>
</feature>
<dbReference type="InterPro" id="IPR056884">
    <property type="entry name" value="NPHP3-like_N"/>
</dbReference>
<feature type="repeat" description="ANK" evidence="2">
    <location>
        <begin position="1074"/>
        <end position="1106"/>
    </location>
</feature>
<dbReference type="PANTHER" id="PTHR46082">
    <property type="entry name" value="ATP/GTP-BINDING PROTEIN-RELATED"/>
    <property type="match status" value="1"/>
</dbReference>
<keyword evidence="2" id="KW-0040">ANK repeat</keyword>
<feature type="domain" description="Nephrocystin 3-like N-terminal" evidence="5">
    <location>
        <begin position="413"/>
        <end position="579"/>
    </location>
</feature>
<dbReference type="PANTHER" id="PTHR46082:SF6">
    <property type="entry name" value="AAA+ ATPASE DOMAIN-CONTAINING PROTEIN-RELATED"/>
    <property type="match status" value="1"/>
</dbReference>
<dbReference type="PRINTS" id="PR01415">
    <property type="entry name" value="ANKYRIN"/>
</dbReference>
<name>A0A8H4M3M7_9EURO</name>
<dbReference type="Gene3D" id="1.25.40.20">
    <property type="entry name" value="Ankyrin repeat-containing domain"/>
    <property type="match status" value="2"/>
</dbReference>
<dbReference type="Pfam" id="PF12796">
    <property type="entry name" value="Ank_2"/>
    <property type="match status" value="2"/>
</dbReference>
<dbReference type="PROSITE" id="PS50088">
    <property type="entry name" value="ANK_REPEAT"/>
    <property type="match status" value="3"/>
</dbReference>
<protein>
    <submittedName>
        <fullName evidence="6">Uncharacterized protein</fullName>
    </submittedName>
</protein>